<feature type="transmembrane region" description="Helical" evidence="6">
    <location>
        <begin position="442"/>
        <end position="462"/>
    </location>
</feature>
<evidence type="ECO:0000313" key="7">
    <source>
        <dbReference type="EMBL" id="EHG19551.1"/>
    </source>
</evidence>
<evidence type="ECO:0000256" key="1">
    <source>
        <dbReference type="ARBA" id="ARBA00004651"/>
    </source>
</evidence>
<name>G5GRI5_9FIRM</name>
<feature type="transmembrane region" description="Helical" evidence="6">
    <location>
        <begin position="322"/>
        <end position="345"/>
    </location>
</feature>
<keyword evidence="5 6" id="KW-0472">Membrane</keyword>
<dbReference type="PANTHER" id="PTHR30250:SF11">
    <property type="entry name" value="O-ANTIGEN TRANSPORTER-RELATED"/>
    <property type="match status" value="1"/>
</dbReference>
<evidence type="ECO:0000256" key="6">
    <source>
        <dbReference type="SAM" id="Phobius"/>
    </source>
</evidence>
<dbReference type="AlphaFoldDB" id="G5GRI5"/>
<keyword evidence="2" id="KW-1003">Cell membrane</keyword>
<feature type="transmembrane region" description="Helical" evidence="6">
    <location>
        <begin position="174"/>
        <end position="193"/>
    </location>
</feature>
<dbReference type="HOGENOM" id="CLU_569712_0_0_9"/>
<dbReference type="Pfam" id="PF01943">
    <property type="entry name" value="Polysacc_synt"/>
    <property type="match status" value="1"/>
</dbReference>
<comment type="caution">
    <text evidence="7">The sequence shown here is derived from an EMBL/GenBank/DDBJ whole genome shotgun (WGS) entry which is preliminary data.</text>
</comment>
<feature type="transmembrane region" description="Helical" evidence="6">
    <location>
        <begin position="12"/>
        <end position="30"/>
    </location>
</feature>
<feature type="transmembrane region" description="Helical" evidence="6">
    <location>
        <begin position="214"/>
        <end position="236"/>
    </location>
</feature>
<organism evidence="7 8">
    <name type="scientific">Selenomonas infelix ATCC 43532</name>
    <dbReference type="NCBI Taxonomy" id="679201"/>
    <lineage>
        <taxon>Bacteria</taxon>
        <taxon>Bacillati</taxon>
        <taxon>Bacillota</taxon>
        <taxon>Negativicutes</taxon>
        <taxon>Selenomonadales</taxon>
        <taxon>Selenomonadaceae</taxon>
        <taxon>Selenomonas</taxon>
    </lineage>
</organism>
<feature type="transmembrane region" description="Helical" evidence="6">
    <location>
        <begin position="83"/>
        <end position="105"/>
    </location>
</feature>
<dbReference type="Proteomes" id="UP000004129">
    <property type="component" value="Unassembled WGS sequence"/>
</dbReference>
<dbReference type="GO" id="GO:0005886">
    <property type="term" value="C:plasma membrane"/>
    <property type="evidence" value="ECO:0007669"/>
    <property type="project" value="UniProtKB-SubCell"/>
</dbReference>
<dbReference type="InterPro" id="IPR050833">
    <property type="entry name" value="Poly_Biosynth_Transport"/>
</dbReference>
<dbReference type="STRING" id="679201.HMPREF9334_01866"/>
<evidence type="ECO:0000256" key="3">
    <source>
        <dbReference type="ARBA" id="ARBA00022692"/>
    </source>
</evidence>
<reference evidence="7 8" key="1">
    <citation type="submission" date="2011-08" db="EMBL/GenBank/DDBJ databases">
        <title>The Genome Sequence of Selenomonas infelix ATCC 43532.</title>
        <authorList>
            <consortium name="The Broad Institute Genome Sequencing Platform"/>
            <person name="Earl A."/>
            <person name="Ward D."/>
            <person name="Feldgarden M."/>
            <person name="Gevers D."/>
            <person name="Izard J."/>
            <person name="Blanton J.M."/>
            <person name="Baranova O.V."/>
            <person name="Dewhirst F.E."/>
            <person name="Young S.K."/>
            <person name="Zeng Q."/>
            <person name="Gargeya S."/>
            <person name="Fitzgerald M."/>
            <person name="Haas B."/>
            <person name="Abouelleil A."/>
            <person name="Alvarado L."/>
            <person name="Arachchi H.M."/>
            <person name="Berlin A."/>
            <person name="Brown A."/>
            <person name="Chapman S.B."/>
            <person name="Chen Z."/>
            <person name="Dunbar C."/>
            <person name="Freedman E."/>
            <person name="Gearin G."/>
            <person name="Gellesch M."/>
            <person name="Goldberg J."/>
            <person name="Griggs A."/>
            <person name="Gujja S."/>
            <person name="Heiman D."/>
            <person name="Howarth C."/>
            <person name="Larson L."/>
            <person name="Lui A."/>
            <person name="MacDonald P.J.P."/>
            <person name="Montmayeur A."/>
            <person name="Murphy C."/>
            <person name="Neiman D."/>
            <person name="Pearson M."/>
            <person name="Priest M."/>
            <person name="Roberts A."/>
            <person name="Saif S."/>
            <person name="Shea T."/>
            <person name="Shenoy N."/>
            <person name="Sisk P."/>
            <person name="Stolte C."/>
            <person name="Sykes S."/>
            <person name="Wortman J."/>
            <person name="Nusbaum C."/>
            <person name="Birren B."/>
        </authorList>
    </citation>
    <scope>NUCLEOTIDE SEQUENCE [LARGE SCALE GENOMIC DNA]</scope>
    <source>
        <strain evidence="7 8">ATCC 43532</strain>
    </source>
</reference>
<evidence type="ECO:0000256" key="5">
    <source>
        <dbReference type="ARBA" id="ARBA00023136"/>
    </source>
</evidence>
<feature type="transmembrane region" description="Helical" evidence="6">
    <location>
        <begin position="411"/>
        <end position="430"/>
    </location>
</feature>
<dbReference type="InterPro" id="IPR002797">
    <property type="entry name" value="Polysacc_synth"/>
</dbReference>
<keyword evidence="4 6" id="KW-1133">Transmembrane helix</keyword>
<evidence type="ECO:0000256" key="4">
    <source>
        <dbReference type="ARBA" id="ARBA00022989"/>
    </source>
</evidence>
<feature type="transmembrane region" description="Helical" evidence="6">
    <location>
        <begin position="147"/>
        <end position="168"/>
    </location>
</feature>
<gene>
    <name evidence="7" type="ORF">HMPREF9334_01866</name>
</gene>
<comment type="subcellular location">
    <subcellularLocation>
        <location evidence="1">Cell membrane</location>
        <topology evidence="1">Multi-pass membrane protein</topology>
    </subcellularLocation>
</comment>
<evidence type="ECO:0000313" key="8">
    <source>
        <dbReference type="Proteomes" id="UP000004129"/>
    </source>
</evidence>
<accession>G5GRI5</accession>
<dbReference type="OrthoDB" id="7605542at2"/>
<protein>
    <recommendedName>
        <fullName evidence="9">Polysaccharide biosynthesis protein C-terminal domain-containing protein</fullName>
    </recommendedName>
</protein>
<feature type="transmembrane region" description="Helical" evidence="6">
    <location>
        <begin position="286"/>
        <end position="316"/>
    </location>
</feature>
<feature type="transmembrane region" description="Helical" evidence="6">
    <location>
        <begin position="382"/>
        <end position="404"/>
    </location>
</feature>
<dbReference type="RefSeq" id="WP_006693301.1">
    <property type="nucleotide sequence ID" value="NZ_JH376800.1"/>
</dbReference>
<dbReference type="EMBL" id="ACZM01000018">
    <property type="protein sequence ID" value="EHG19551.1"/>
    <property type="molecule type" value="Genomic_DNA"/>
</dbReference>
<feature type="transmembrane region" description="Helical" evidence="6">
    <location>
        <begin position="42"/>
        <end position="62"/>
    </location>
</feature>
<dbReference type="PANTHER" id="PTHR30250">
    <property type="entry name" value="PST FAMILY PREDICTED COLANIC ACID TRANSPORTER"/>
    <property type="match status" value="1"/>
</dbReference>
<evidence type="ECO:0000256" key="2">
    <source>
        <dbReference type="ARBA" id="ARBA00022475"/>
    </source>
</evidence>
<dbReference type="eggNOG" id="COG2244">
    <property type="taxonomic scope" value="Bacteria"/>
</dbReference>
<dbReference type="PATRIC" id="fig|679201.3.peg.1879"/>
<evidence type="ECO:0008006" key="9">
    <source>
        <dbReference type="Google" id="ProtNLM"/>
    </source>
</evidence>
<keyword evidence="3 6" id="KW-0812">Transmembrane</keyword>
<keyword evidence="8" id="KW-1185">Reference proteome</keyword>
<feature type="transmembrane region" description="Helical" evidence="6">
    <location>
        <begin position="117"/>
        <end position="135"/>
    </location>
</feature>
<sequence>MFARLLKIISVYFGANLFAKALNFLFFAWLSRLLSIEEMGEFSLLNMAVTILSLLMLLEMPSGFNRYYLDQALDEREVFENSIINFLLVVNAILVGGLIVIYAVFPQIFVVLPQDAWALGFVLLIPFGNAVVSIYQTKMRLLQRATNVAWVMLAQSLGYIGTFFLLWQLGFSKLAALMGAFVGQNVFIVILRYKDFCTWRPTIRWEKIRECARFSVWLIPSSLGAYFSLLSGKYFLGRANMIREVGIYEGNNKVANTFQLVMEPIYMAVSPMYFARYKENSYRHFYLQTVGGIALLMLIVTVVTGCFAREIVWIILGEKYVAYYYYLYFFMGIAIFSFLARIVAVNIHLAQKSQYDTMIEMVSGLLNCTLSFFVLMELHCGLTELVLVITACYGVRFILYLVVANRCFPKTAVSVLYGGAFIGLGIFVGIGNERLQILDIGFRVLVCMLELAVLLFVASRVGKINLLDLWKRRYGWKKI</sequence>
<proteinExistence type="predicted"/>